<dbReference type="PANTHER" id="PTHR12174:SF103">
    <property type="entry name" value="INTRAMEMBRANE PROTEASE (IMPAS) FAMILY"/>
    <property type="match status" value="1"/>
</dbReference>
<feature type="transmembrane region" description="Helical" evidence="7">
    <location>
        <begin position="408"/>
        <end position="428"/>
    </location>
</feature>
<dbReference type="GO" id="GO:0042500">
    <property type="term" value="F:aspartic endopeptidase activity, intramembrane cleaving"/>
    <property type="evidence" value="ECO:0007669"/>
    <property type="project" value="InterPro"/>
</dbReference>
<evidence type="ECO:0000256" key="4">
    <source>
        <dbReference type="ARBA" id="ARBA00022801"/>
    </source>
</evidence>
<evidence type="ECO:0000256" key="6">
    <source>
        <dbReference type="ARBA" id="ARBA00023136"/>
    </source>
</evidence>
<feature type="transmembrane region" description="Helical" evidence="7">
    <location>
        <begin position="434"/>
        <end position="457"/>
    </location>
</feature>
<evidence type="ECO:0000256" key="2">
    <source>
        <dbReference type="ARBA" id="ARBA00006859"/>
    </source>
</evidence>
<evidence type="ECO:0000313" key="8">
    <source>
        <dbReference type="EMBL" id="VDN82250.1"/>
    </source>
</evidence>
<name>A0A0N4SZ60_BRUPA</name>
<comment type="subcellular location">
    <subcellularLocation>
        <location evidence="1">Endomembrane system</location>
        <topology evidence="1">Multi-pass membrane protein</topology>
    </subcellularLocation>
</comment>
<keyword evidence="4" id="KW-0378">Hydrolase</keyword>
<dbReference type="GO" id="GO:0033619">
    <property type="term" value="P:membrane protein proteolysis"/>
    <property type="evidence" value="ECO:0007669"/>
    <property type="project" value="TreeGrafter"/>
</dbReference>
<dbReference type="STRING" id="6280.A0A0N4SZ60"/>
<evidence type="ECO:0000256" key="1">
    <source>
        <dbReference type="ARBA" id="ARBA00004127"/>
    </source>
</evidence>
<dbReference type="Pfam" id="PF04258">
    <property type="entry name" value="Peptidase_A22B"/>
    <property type="match status" value="1"/>
</dbReference>
<dbReference type="PANTHER" id="PTHR12174">
    <property type="entry name" value="SIGNAL PEPTIDE PEPTIDASE"/>
    <property type="match status" value="1"/>
</dbReference>
<sequence length="660" mass="74605">MMRQHIVIGNIIFIIICGYGIVLKKLVKIFGSLQLANSIIDYFEETRGYYDSSYAFMFVKNEITQKEQTFCVNYEQWRVQQIAKDVKNAEILRLDWWGGIINNTNVCNKGKPVLLEKKVVALNYRLKLEDGSCAIPFVMKNASFKRALQYEVDQLASRNASAAIILIDKGRKYVTKWADYLFSEFYDPDFNQSTKLPAFFMYTATFFNEMLQLSSDGSGRELLLKFYRPLNSRWDISMLIIWLIAVFCVTVGGYWAALRKIYEETVTLRGPHQISTNVMQKSRSCLNDEQMTTSANCLFIIIIMVVVVGVLMLGFYFRGVMVFIFNILLAIIGTFSIHRCLTALFGSICKCGHCRVCISMNDITQSIFRRDLFNYECCTERPLVMSVVIFIGAASFCVTWFTIRRDPYAFILLDIINIAVCIHILKGIRFPNLMWLTVLLTCMFMYDIFMVFITPFLTKNGCSVMIEVAAGTDCSKTNGGYPIAPINTEIPEKVVLSLFPMLFQVPRLSDPMISCIDLAIEKEFHPVILGLGDIIVPGYLISFCFTVDFVVRTRYLYGFISVSGYGIGLIVTFFALTLMETAQPALIYLIPFTLGPIIILALIRREFKVLWIGDFPKSENSSHISRNSAADTASSALNSGSIGFDAVSVTLPAVLPCNTG</sequence>
<dbReference type="InterPro" id="IPR006639">
    <property type="entry name" value="Preselin/SPP"/>
</dbReference>
<reference evidence="10" key="1">
    <citation type="submission" date="2017-02" db="UniProtKB">
        <authorList>
            <consortium name="WormBaseParasite"/>
        </authorList>
    </citation>
    <scope>IDENTIFICATION</scope>
</reference>
<dbReference type="EMBL" id="UZAD01000069">
    <property type="protein sequence ID" value="VDN82250.1"/>
    <property type="molecule type" value="Genomic_DNA"/>
</dbReference>
<evidence type="ECO:0000313" key="10">
    <source>
        <dbReference type="WBParaSite" id="BPAG_0000106301-mRNA-1"/>
    </source>
</evidence>
<feature type="transmembrane region" description="Helical" evidence="7">
    <location>
        <begin position="6"/>
        <end position="23"/>
    </location>
</feature>
<protein>
    <submittedName>
        <fullName evidence="10">Signal peptide peptidase-like 2B</fullName>
    </submittedName>
</protein>
<feature type="transmembrane region" description="Helical" evidence="7">
    <location>
        <begin position="555"/>
        <end position="579"/>
    </location>
</feature>
<dbReference type="AlphaFoldDB" id="A0A0N4SZ60"/>
<dbReference type="SMART" id="SM00730">
    <property type="entry name" value="PSN"/>
    <property type="match status" value="1"/>
</dbReference>
<keyword evidence="6 7" id="KW-0472">Membrane</keyword>
<keyword evidence="3 7" id="KW-0812">Transmembrane</keyword>
<reference evidence="8 9" key="2">
    <citation type="submission" date="2018-11" db="EMBL/GenBank/DDBJ databases">
        <authorList>
            <consortium name="Pathogen Informatics"/>
        </authorList>
    </citation>
    <scope>NUCLEOTIDE SEQUENCE [LARGE SCALE GENOMIC DNA]</scope>
</reference>
<dbReference type="GO" id="GO:0098553">
    <property type="term" value="C:lumenal side of endoplasmic reticulum membrane"/>
    <property type="evidence" value="ECO:0007669"/>
    <property type="project" value="TreeGrafter"/>
</dbReference>
<evidence type="ECO:0000313" key="9">
    <source>
        <dbReference type="Proteomes" id="UP000278627"/>
    </source>
</evidence>
<feature type="transmembrane region" description="Helical" evidence="7">
    <location>
        <begin position="585"/>
        <end position="603"/>
    </location>
</feature>
<gene>
    <name evidence="8" type="ORF">BPAG_LOCUS1064</name>
</gene>
<evidence type="ECO:0000256" key="5">
    <source>
        <dbReference type="ARBA" id="ARBA00022989"/>
    </source>
</evidence>
<organism evidence="10">
    <name type="scientific">Brugia pahangi</name>
    <name type="common">Filarial nematode worm</name>
    <dbReference type="NCBI Taxonomy" id="6280"/>
    <lineage>
        <taxon>Eukaryota</taxon>
        <taxon>Metazoa</taxon>
        <taxon>Ecdysozoa</taxon>
        <taxon>Nematoda</taxon>
        <taxon>Chromadorea</taxon>
        <taxon>Rhabditida</taxon>
        <taxon>Spirurina</taxon>
        <taxon>Spiruromorpha</taxon>
        <taxon>Filarioidea</taxon>
        <taxon>Onchocercidae</taxon>
        <taxon>Brugia</taxon>
    </lineage>
</organism>
<accession>A0A0N4SZ60</accession>
<proteinExistence type="inferred from homology"/>
<keyword evidence="9" id="KW-1185">Reference proteome</keyword>
<dbReference type="GO" id="GO:0098554">
    <property type="term" value="C:cytoplasmic side of endoplasmic reticulum membrane"/>
    <property type="evidence" value="ECO:0007669"/>
    <property type="project" value="TreeGrafter"/>
</dbReference>
<evidence type="ECO:0000256" key="7">
    <source>
        <dbReference type="SAM" id="Phobius"/>
    </source>
</evidence>
<dbReference type="GO" id="GO:0030660">
    <property type="term" value="C:Golgi-associated vesicle membrane"/>
    <property type="evidence" value="ECO:0007669"/>
    <property type="project" value="TreeGrafter"/>
</dbReference>
<feature type="transmembrane region" description="Helical" evidence="7">
    <location>
        <begin position="383"/>
        <end position="401"/>
    </location>
</feature>
<evidence type="ECO:0000256" key="3">
    <source>
        <dbReference type="ARBA" id="ARBA00022692"/>
    </source>
</evidence>
<dbReference type="GO" id="GO:0005765">
    <property type="term" value="C:lysosomal membrane"/>
    <property type="evidence" value="ECO:0007669"/>
    <property type="project" value="TreeGrafter"/>
</dbReference>
<dbReference type="InterPro" id="IPR007369">
    <property type="entry name" value="Peptidase_A22B_SPP"/>
</dbReference>
<comment type="similarity">
    <text evidence="2">Belongs to the peptidase A22B family.</text>
</comment>
<dbReference type="Proteomes" id="UP000278627">
    <property type="component" value="Unassembled WGS sequence"/>
</dbReference>
<feature type="transmembrane region" description="Helical" evidence="7">
    <location>
        <begin position="236"/>
        <end position="257"/>
    </location>
</feature>
<keyword evidence="5 7" id="KW-1133">Transmembrane helix</keyword>
<dbReference type="WBParaSite" id="BPAG_0000106301-mRNA-1">
    <property type="protein sequence ID" value="BPAG_0000106301-mRNA-1"/>
    <property type="gene ID" value="BPAG_0000106301"/>
</dbReference>
<feature type="transmembrane region" description="Helical" evidence="7">
    <location>
        <begin position="293"/>
        <end position="313"/>
    </location>
</feature>